<dbReference type="PROSITE" id="PS51864">
    <property type="entry name" value="ASTACIN"/>
    <property type="match status" value="1"/>
</dbReference>
<dbReference type="InterPro" id="IPR024079">
    <property type="entry name" value="MetalloPept_cat_dom_sf"/>
</dbReference>
<name>A0ABQ9U890_SAGOE</name>
<sequence length="223" mass="24763">MHVLGFWHEHARADWDRYIHVNWNEILPGFEINFIKSRSSNLLMPYDYSSVMHYGRLAFSWRGLPTITPLWAPSIHIGQQWNLSASVITRVLKLYGCSPSSPGPRGRGSHAHSTGRSPAPASLPLQRLLEALSAESRRPDPNGSSKGDQPVPAGPGDNPRGWEYPAEEAQCGGLLKAASDPGFLPKVKAQSRSPWYCSGAVLAAWTVHRTHSSIFRRRRPARP</sequence>
<organism evidence="5 6">
    <name type="scientific">Saguinus oedipus</name>
    <name type="common">Cotton-top tamarin</name>
    <name type="synonym">Oedipomidas oedipus</name>
    <dbReference type="NCBI Taxonomy" id="9490"/>
    <lineage>
        <taxon>Eukaryota</taxon>
        <taxon>Metazoa</taxon>
        <taxon>Chordata</taxon>
        <taxon>Craniata</taxon>
        <taxon>Vertebrata</taxon>
        <taxon>Euteleostomi</taxon>
        <taxon>Mammalia</taxon>
        <taxon>Eutheria</taxon>
        <taxon>Euarchontoglires</taxon>
        <taxon>Primates</taxon>
        <taxon>Haplorrhini</taxon>
        <taxon>Platyrrhini</taxon>
        <taxon>Cebidae</taxon>
        <taxon>Callitrichinae</taxon>
        <taxon>Saguinus</taxon>
    </lineage>
</organism>
<gene>
    <name evidence="5" type="ORF">P7K49_029770</name>
</gene>
<dbReference type="SUPFAM" id="SSF55486">
    <property type="entry name" value="Metalloproteases ('zincins'), catalytic domain"/>
    <property type="match status" value="1"/>
</dbReference>
<dbReference type="Gene3D" id="3.40.390.10">
    <property type="entry name" value="Collagenase (Catalytic Domain)"/>
    <property type="match status" value="1"/>
</dbReference>
<feature type="non-terminal residue" evidence="5">
    <location>
        <position position="223"/>
    </location>
</feature>
<evidence type="ECO:0000256" key="3">
    <source>
        <dbReference type="SAM" id="MobiDB-lite"/>
    </source>
</evidence>
<accession>A0ABQ9U890</accession>
<feature type="region of interest" description="Disordered" evidence="3">
    <location>
        <begin position="99"/>
        <end position="121"/>
    </location>
</feature>
<keyword evidence="2" id="KW-0645">Protease</keyword>
<feature type="region of interest" description="Disordered" evidence="3">
    <location>
        <begin position="135"/>
        <end position="165"/>
    </location>
</feature>
<dbReference type="EMBL" id="JASSZA010000015">
    <property type="protein sequence ID" value="KAK2093241.1"/>
    <property type="molecule type" value="Genomic_DNA"/>
</dbReference>
<reference evidence="5 6" key="1">
    <citation type="submission" date="2023-05" db="EMBL/GenBank/DDBJ databases">
        <title>B98-5 Cell Line De Novo Hybrid Assembly: An Optical Mapping Approach.</title>
        <authorList>
            <person name="Kananen K."/>
            <person name="Auerbach J.A."/>
            <person name="Kautto E."/>
            <person name="Blachly J.S."/>
        </authorList>
    </citation>
    <scope>NUCLEOTIDE SEQUENCE [LARGE SCALE GENOMIC DNA]</scope>
    <source>
        <strain evidence="5">B95-8</strain>
        <tissue evidence="5">Cell line</tissue>
    </source>
</reference>
<evidence type="ECO:0000256" key="2">
    <source>
        <dbReference type="RuleBase" id="RU361183"/>
    </source>
</evidence>
<evidence type="ECO:0000256" key="1">
    <source>
        <dbReference type="PROSITE-ProRule" id="PRU01211"/>
    </source>
</evidence>
<evidence type="ECO:0000313" key="6">
    <source>
        <dbReference type="Proteomes" id="UP001266305"/>
    </source>
</evidence>
<dbReference type="Pfam" id="PF01400">
    <property type="entry name" value="Astacin"/>
    <property type="match status" value="1"/>
</dbReference>
<evidence type="ECO:0000313" key="5">
    <source>
        <dbReference type="EMBL" id="KAK2093241.1"/>
    </source>
</evidence>
<keyword evidence="2" id="KW-0862">Zinc</keyword>
<keyword evidence="2" id="KW-0482">Metalloprotease</keyword>
<feature type="domain" description="Peptidase M12A" evidence="4">
    <location>
        <begin position="1"/>
        <end position="98"/>
    </location>
</feature>
<dbReference type="PRINTS" id="PR00480">
    <property type="entry name" value="ASTACIN"/>
</dbReference>
<proteinExistence type="predicted"/>
<comment type="cofactor">
    <cofactor evidence="2">
        <name>Zn(2+)</name>
        <dbReference type="ChEBI" id="CHEBI:29105"/>
    </cofactor>
    <text evidence="2">Binds 1 zinc ion per subunit.</text>
</comment>
<dbReference type="EC" id="3.4.24.-" evidence="2"/>
<keyword evidence="6" id="KW-1185">Reference proteome</keyword>
<dbReference type="Proteomes" id="UP001266305">
    <property type="component" value="Unassembled WGS sequence"/>
</dbReference>
<dbReference type="PANTHER" id="PTHR10127">
    <property type="entry name" value="DISCOIDIN, CUB, EGF, LAMININ , AND ZINC METALLOPROTEASE DOMAIN CONTAINING"/>
    <property type="match status" value="1"/>
</dbReference>
<keyword evidence="2" id="KW-0378">Hydrolase</keyword>
<dbReference type="PANTHER" id="PTHR10127:SF855">
    <property type="entry name" value="ASTACIN-LIKE METALLOENDOPEPTIDASE"/>
    <property type="match status" value="1"/>
</dbReference>
<comment type="caution">
    <text evidence="5">The sequence shown here is derived from an EMBL/GenBank/DDBJ whole genome shotgun (WGS) entry which is preliminary data.</text>
</comment>
<protein>
    <recommendedName>
        <fullName evidence="2">Metalloendopeptidase</fullName>
        <ecNumber evidence="2">3.4.24.-</ecNumber>
    </recommendedName>
</protein>
<evidence type="ECO:0000259" key="4">
    <source>
        <dbReference type="PROSITE" id="PS51864"/>
    </source>
</evidence>
<comment type="caution">
    <text evidence="1">Lacks conserved residue(s) required for the propagation of feature annotation.</text>
</comment>
<dbReference type="InterPro" id="IPR001506">
    <property type="entry name" value="Peptidase_M12A"/>
</dbReference>
<keyword evidence="2" id="KW-0479">Metal-binding</keyword>